<dbReference type="AlphaFoldDB" id="A0A0B7NSB5"/>
<dbReference type="GO" id="GO:0031388">
    <property type="term" value="P:organic acid phosphorylation"/>
    <property type="evidence" value="ECO:0007669"/>
    <property type="project" value="UniProtKB-UniRule"/>
</dbReference>
<dbReference type="Gene3D" id="3.40.50.10350">
    <property type="entry name" value="Glycerate kinase, domain 1"/>
    <property type="match status" value="1"/>
</dbReference>
<protein>
    <submittedName>
        <fullName evidence="5">Glycerate kinase GlxK/GarK</fullName>
        <ecNumber evidence="5">2.7.1.31</ecNumber>
    </submittedName>
</protein>
<gene>
    <name evidence="5" type="primary">garK</name>
    <name evidence="5" type="synonym">glxK</name>
    <name evidence="5" type="ORF">PFCIRM138_09445</name>
</gene>
<evidence type="ECO:0000256" key="2">
    <source>
        <dbReference type="ARBA" id="ARBA00022679"/>
    </source>
</evidence>
<dbReference type="EC" id="2.7.1.31" evidence="5"/>
<dbReference type="PIRSF" id="PIRSF006078">
    <property type="entry name" value="GlxK"/>
    <property type="match status" value="1"/>
</dbReference>
<dbReference type="InterPro" id="IPR018193">
    <property type="entry name" value="Glyc_kinase_flavodox-like_fold"/>
</dbReference>
<dbReference type="EMBL" id="LM676420">
    <property type="protein sequence ID" value="CEP26715.1"/>
    <property type="molecule type" value="Genomic_DNA"/>
</dbReference>
<evidence type="ECO:0000313" key="5">
    <source>
        <dbReference type="EMBL" id="CEP26715.1"/>
    </source>
</evidence>
<organism evidence="5">
    <name type="scientific">Propionibacterium freudenreichii subsp. freudenreichii</name>
    <dbReference type="NCBI Taxonomy" id="66712"/>
    <lineage>
        <taxon>Bacteria</taxon>
        <taxon>Bacillati</taxon>
        <taxon>Actinomycetota</taxon>
        <taxon>Actinomycetes</taxon>
        <taxon>Propionibacteriales</taxon>
        <taxon>Propionibacteriaceae</taxon>
        <taxon>Propionibacterium</taxon>
    </lineage>
</organism>
<dbReference type="InterPro" id="IPR036129">
    <property type="entry name" value="Glycerate_kinase_sf"/>
</dbReference>
<evidence type="ECO:0000256" key="3">
    <source>
        <dbReference type="ARBA" id="ARBA00022777"/>
    </source>
</evidence>
<dbReference type="NCBIfam" id="TIGR00045">
    <property type="entry name" value="glycerate kinase"/>
    <property type="match status" value="1"/>
</dbReference>
<sequence>MKMSRIIISPDSFKGTISGEDAAAALGAGWARVRPDDEVVALPQADGGEGTCAVIADAVPGARWMSTPEPVTGPDGRPVPGRWVVLPSGEAIVELAIPSGLTLMAAKDPRGAHTRGLGQVLRAAVAAGADRISVGLGGSASTDGGVGAMRELGVRFLTADGTEIGDGGAGLADLASIDRSAMVAPPAGGVRLLCDVRSPLTGPEGSAAVFGPQKGATPAGVAYLDAALAHLAEVSGGDADFPGTGAAGGTAFGLMSLWGASIVSGAEEVARLTGLADALARADLALTGEGSFDVSSLAGKAVAAIIDAAAASGTPCVVVAGGFTDEGRAALTQRGIGFLSLTELAGSSGEAMAHPARYLGEAGARMAQQFSH</sequence>
<name>A0A0B7NSB5_PROFF</name>
<dbReference type="SUPFAM" id="SSF110738">
    <property type="entry name" value="Glycerate kinase I"/>
    <property type="match status" value="1"/>
</dbReference>
<accession>A0A0B7NSB5</accession>
<proteinExistence type="inferred from homology"/>
<keyword evidence="3 4" id="KW-0418">Kinase</keyword>
<reference evidence="5" key="1">
    <citation type="submission" date="2014-08" db="EMBL/GenBank/DDBJ databases">
        <authorList>
            <person name="Falentin Helene"/>
        </authorList>
    </citation>
    <scope>NUCLEOTIDE SEQUENCE</scope>
</reference>
<keyword evidence="2 4" id="KW-0808">Transferase</keyword>
<comment type="similarity">
    <text evidence="1 4">Belongs to the glycerate kinase type-1 family.</text>
</comment>
<dbReference type="Gene3D" id="3.90.1510.10">
    <property type="entry name" value="Glycerate kinase, domain 2"/>
    <property type="match status" value="1"/>
</dbReference>
<evidence type="ECO:0000256" key="4">
    <source>
        <dbReference type="PIRNR" id="PIRNR006078"/>
    </source>
</evidence>
<dbReference type="InterPro" id="IPR004381">
    <property type="entry name" value="Glycerate_kinase"/>
</dbReference>
<dbReference type="InterPro" id="IPR018197">
    <property type="entry name" value="Glycerate_kinase_RE-like"/>
</dbReference>
<evidence type="ECO:0000256" key="1">
    <source>
        <dbReference type="ARBA" id="ARBA00006284"/>
    </source>
</evidence>
<dbReference type="GO" id="GO:0008887">
    <property type="term" value="F:glycerate kinase activity"/>
    <property type="evidence" value="ECO:0007669"/>
    <property type="project" value="UniProtKB-UniRule"/>
</dbReference>
<dbReference type="PANTHER" id="PTHR21599:SF0">
    <property type="entry name" value="GLYCERATE KINASE"/>
    <property type="match status" value="1"/>
</dbReference>
<dbReference type="PANTHER" id="PTHR21599">
    <property type="entry name" value="GLYCERATE KINASE"/>
    <property type="match status" value="1"/>
</dbReference>
<dbReference type="Pfam" id="PF02595">
    <property type="entry name" value="Gly_kinase"/>
    <property type="match status" value="1"/>
</dbReference>